<dbReference type="PROSITE" id="PS51257">
    <property type="entry name" value="PROKAR_LIPOPROTEIN"/>
    <property type="match status" value="1"/>
</dbReference>
<evidence type="ECO:0000313" key="3">
    <source>
        <dbReference type="Proteomes" id="UP001597641"/>
    </source>
</evidence>
<evidence type="ECO:0000313" key="2">
    <source>
        <dbReference type="EMBL" id="MFD3001873.1"/>
    </source>
</evidence>
<dbReference type="RefSeq" id="WP_377486563.1">
    <property type="nucleotide sequence ID" value="NZ_JBHUOX010000012.1"/>
</dbReference>
<comment type="caution">
    <text evidence="2">The sequence shown here is derived from an EMBL/GenBank/DDBJ whole genome shotgun (WGS) entry which is preliminary data.</text>
</comment>
<organism evidence="2 3">
    <name type="scientific">Pontibacter toksunensis</name>
    <dbReference type="NCBI Taxonomy" id="1332631"/>
    <lineage>
        <taxon>Bacteria</taxon>
        <taxon>Pseudomonadati</taxon>
        <taxon>Bacteroidota</taxon>
        <taxon>Cytophagia</taxon>
        <taxon>Cytophagales</taxon>
        <taxon>Hymenobacteraceae</taxon>
        <taxon>Pontibacter</taxon>
    </lineage>
</organism>
<accession>A0ABW6BXS3</accession>
<protein>
    <recommendedName>
        <fullName evidence="4">Lipoprotein</fullName>
    </recommendedName>
</protein>
<name>A0ABW6BXS3_9BACT</name>
<sequence>MNKLKLFLIWCLVIGALTSCSKEADPEPATTAEQDYLPTTTGSTWNYGGDMPYTLTVTGKKEVINGKSFHEMETTQGTTKSKSYLLKEKGVYTGVGMQPGMGNVEITILKEETPVGKPWEQTNTINGIVTKMTFTIEEKGISKTVEGKTYKNVIHVKMKSTYTFMDLEVDAGVVSNYYFSKGVGLILSDFGAEGQVPLLTYDVK</sequence>
<dbReference type="EMBL" id="JBHUOX010000012">
    <property type="protein sequence ID" value="MFD3001873.1"/>
    <property type="molecule type" value="Genomic_DNA"/>
</dbReference>
<dbReference type="Proteomes" id="UP001597641">
    <property type="component" value="Unassembled WGS sequence"/>
</dbReference>
<proteinExistence type="predicted"/>
<evidence type="ECO:0008006" key="4">
    <source>
        <dbReference type="Google" id="ProtNLM"/>
    </source>
</evidence>
<feature type="chain" id="PRO_5047227642" description="Lipoprotein" evidence="1">
    <location>
        <begin position="25"/>
        <end position="204"/>
    </location>
</feature>
<evidence type="ECO:0000256" key="1">
    <source>
        <dbReference type="SAM" id="SignalP"/>
    </source>
</evidence>
<reference evidence="3" key="1">
    <citation type="journal article" date="2019" name="Int. J. Syst. Evol. Microbiol.">
        <title>The Global Catalogue of Microorganisms (GCM) 10K type strain sequencing project: providing services to taxonomists for standard genome sequencing and annotation.</title>
        <authorList>
            <consortium name="The Broad Institute Genomics Platform"/>
            <consortium name="The Broad Institute Genome Sequencing Center for Infectious Disease"/>
            <person name="Wu L."/>
            <person name="Ma J."/>
        </authorList>
    </citation>
    <scope>NUCLEOTIDE SEQUENCE [LARGE SCALE GENOMIC DNA]</scope>
    <source>
        <strain evidence="3">KCTC 23984</strain>
    </source>
</reference>
<gene>
    <name evidence="2" type="ORF">ACFS7Z_15980</name>
</gene>
<keyword evidence="3" id="KW-1185">Reference proteome</keyword>
<feature type="signal peptide" evidence="1">
    <location>
        <begin position="1"/>
        <end position="24"/>
    </location>
</feature>
<keyword evidence="1" id="KW-0732">Signal</keyword>